<feature type="domain" description="DUF3857" evidence="2">
    <location>
        <begin position="55"/>
        <end position="214"/>
    </location>
</feature>
<feature type="chain" id="PRO_5013069481" description="DUF3857 domain-containing protein" evidence="1">
    <location>
        <begin position="22"/>
        <end position="635"/>
    </location>
</feature>
<organism evidence="3 4">
    <name type="scientific">Sphingobacterium nematocida</name>
    <dbReference type="NCBI Taxonomy" id="1513896"/>
    <lineage>
        <taxon>Bacteria</taxon>
        <taxon>Pseudomonadati</taxon>
        <taxon>Bacteroidota</taxon>
        <taxon>Sphingobacteriia</taxon>
        <taxon>Sphingobacteriales</taxon>
        <taxon>Sphingobacteriaceae</taxon>
        <taxon>Sphingobacterium</taxon>
    </lineage>
</organism>
<evidence type="ECO:0000313" key="3">
    <source>
        <dbReference type="EMBL" id="SKB63722.1"/>
    </source>
</evidence>
<dbReference type="Proteomes" id="UP000190150">
    <property type="component" value="Unassembled WGS sequence"/>
</dbReference>
<gene>
    <name evidence="3" type="ORF">SAMN05660841_01591</name>
</gene>
<dbReference type="Gene3D" id="2.60.40.3140">
    <property type="match status" value="1"/>
</dbReference>
<reference evidence="4" key="1">
    <citation type="submission" date="2017-02" db="EMBL/GenBank/DDBJ databases">
        <authorList>
            <person name="Varghese N."/>
            <person name="Submissions S."/>
        </authorList>
    </citation>
    <scope>NUCLEOTIDE SEQUENCE [LARGE SCALE GENOMIC DNA]</scope>
    <source>
        <strain evidence="4">DSM 24091</strain>
    </source>
</reference>
<dbReference type="OrthoDB" id="8595007at2"/>
<dbReference type="Gene3D" id="2.60.120.1130">
    <property type="match status" value="1"/>
</dbReference>
<keyword evidence="1" id="KW-0732">Signal</keyword>
<dbReference type="SUPFAM" id="SSF54001">
    <property type="entry name" value="Cysteine proteinases"/>
    <property type="match status" value="1"/>
</dbReference>
<dbReference type="Pfam" id="PF12969">
    <property type="entry name" value="DUF3857"/>
    <property type="match status" value="1"/>
</dbReference>
<evidence type="ECO:0000313" key="4">
    <source>
        <dbReference type="Proteomes" id="UP000190150"/>
    </source>
</evidence>
<sequence>MLLYRIISVLLMTFCILHANAQQYTASGISKDLLSRANAVVQEERIAFDIDYSNSSQTVHRVITILNKAGEKHAELVLYYDKSKTIKDIKGQILDEFGNQINKFNQKDFKDYSATRQVSMFDDIRVKHYTPNFHTYPYTIVYSYEVKHTQNLFIPYWQPNYLADLAVISSTYELSCKSDQLLRIKSENIPQPAHITATEKSKTYRWIAKNIKARKDEPLKPFDRQDAILVKVVPETFHYFKKKGTVRSWSDFGKWVHEDLLTGKQELSPETKDKVRELTAHLNSNKEKAKVLYAYMQGKTRYVSIQIGIGGLEPYPASYVEQLGYGDCKALVNYTQALLKEAGIESLYCIVEAGHQKKNLDIDFANAVDGNHIILCLPFEKDTTWLECTSNKHPFGYLGKFTDDRLVLACAPDGGKILRTTKYPSAKNLQSRVGHIKVTETGNIQGSITTTFTGTQFDNHFENVSKGQREQQELLKQFYDIDNISFSNHSYEVENQKESAVIEKTDITIKNYVVRNNDQLIFLPNLFNMAKAIPESKNRTNPLYITRGYTDIDSITYSIQENIKDRFYPINKVINSPMGTYDLQISMKDDQLLYYRKLEIKEGTYQSESYIEFYNFMREVSETDRGKFTLRLATD</sequence>
<feature type="signal peptide" evidence="1">
    <location>
        <begin position="1"/>
        <end position="21"/>
    </location>
</feature>
<proteinExistence type="predicted"/>
<name>A0A1T5CWB6_9SPHI</name>
<evidence type="ECO:0000256" key="1">
    <source>
        <dbReference type="SAM" id="SignalP"/>
    </source>
</evidence>
<dbReference type="AlphaFoldDB" id="A0A1T5CWB6"/>
<keyword evidence="4" id="KW-1185">Reference proteome</keyword>
<evidence type="ECO:0000259" key="2">
    <source>
        <dbReference type="Pfam" id="PF12969"/>
    </source>
</evidence>
<dbReference type="EMBL" id="FUZF01000005">
    <property type="protein sequence ID" value="SKB63722.1"/>
    <property type="molecule type" value="Genomic_DNA"/>
</dbReference>
<dbReference type="InterPro" id="IPR038765">
    <property type="entry name" value="Papain-like_cys_pep_sf"/>
</dbReference>
<dbReference type="InterPro" id="IPR024618">
    <property type="entry name" value="DUF3857"/>
</dbReference>
<dbReference type="Gene3D" id="3.10.620.30">
    <property type="match status" value="1"/>
</dbReference>
<dbReference type="STRING" id="1513896.SAMN05660841_01591"/>
<protein>
    <recommendedName>
        <fullName evidence="2">DUF3857 domain-containing protein</fullName>
    </recommendedName>
</protein>
<accession>A0A1T5CWB6</accession>